<gene>
    <name evidence="5" type="ORF">HHK36_023005</name>
</gene>
<evidence type="ECO:0000256" key="1">
    <source>
        <dbReference type="ARBA" id="ARBA00004141"/>
    </source>
</evidence>
<reference evidence="5 6" key="1">
    <citation type="submission" date="2020-04" db="EMBL/GenBank/DDBJ databases">
        <title>Plant Genome Project.</title>
        <authorList>
            <person name="Zhang R.-G."/>
        </authorList>
    </citation>
    <scope>NUCLEOTIDE SEQUENCE [LARGE SCALE GENOMIC DNA]</scope>
    <source>
        <strain evidence="5">YNK0</strain>
        <tissue evidence="5">Leaf</tissue>
    </source>
</reference>
<evidence type="ECO:0000256" key="2">
    <source>
        <dbReference type="ARBA" id="ARBA00022692"/>
    </source>
</evidence>
<evidence type="ECO:0000256" key="3">
    <source>
        <dbReference type="ARBA" id="ARBA00022989"/>
    </source>
</evidence>
<dbReference type="EMBL" id="JABCRI010000016">
    <property type="protein sequence ID" value="KAF8392656.1"/>
    <property type="molecule type" value="Genomic_DNA"/>
</dbReference>
<keyword evidence="6" id="KW-1185">Reference proteome</keyword>
<protein>
    <submittedName>
        <fullName evidence="5">Uncharacterized protein</fullName>
    </submittedName>
</protein>
<comment type="caution">
    <text evidence="5">The sequence shown here is derived from an EMBL/GenBank/DDBJ whole genome shotgun (WGS) entry which is preliminary data.</text>
</comment>
<dbReference type="PANTHER" id="PTHR15371">
    <property type="entry name" value="TIM23"/>
    <property type="match status" value="1"/>
</dbReference>
<dbReference type="Pfam" id="PF02466">
    <property type="entry name" value="Tim17"/>
    <property type="match status" value="1"/>
</dbReference>
<name>A0A835D7B5_TETSI</name>
<evidence type="ECO:0000256" key="4">
    <source>
        <dbReference type="ARBA" id="ARBA00023136"/>
    </source>
</evidence>
<accession>A0A835D7B5</accession>
<dbReference type="PANTHER" id="PTHR15371:SF1">
    <property type="entry name" value="OUTER ENVELOPE PORE PROTEIN 16-2, CHLOROPLASTIC"/>
    <property type="match status" value="1"/>
</dbReference>
<proteinExistence type="predicted"/>
<dbReference type="InterPro" id="IPR045238">
    <property type="entry name" value="Tim23-like"/>
</dbReference>
<dbReference type="GO" id="GO:0015171">
    <property type="term" value="F:amino acid transmembrane transporter activity"/>
    <property type="evidence" value="ECO:0007669"/>
    <property type="project" value="TreeGrafter"/>
</dbReference>
<dbReference type="GO" id="GO:0009707">
    <property type="term" value="C:chloroplast outer membrane"/>
    <property type="evidence" value="ECO:0007669"/>
    <property type="project" value="TreeGrafter"/>
</dbReference>
<evidence type="ECO:0000313" key="5">
    <source>
        <dbReference type="EMBL" id="KAF8392656.1"/>
    </source>
</evidence>
<keyword evidence="4" id="KW-0472">Membrane</keyword>
<dbReference type="Proteomes" id="UP000655225">
    <property type="component" value="Unassembled WGS sequence"/>
</dbReference>
<dbReference type="OrthoDB" id="1913857at2759"/>
<comment type="subcellular location">
    <subcellularLocation>
        <location evidence="1">Membrane</location>
        <topology evidence="1">Multi-pass membrane protein</topology>
    </subcellularLocation>
</comment>
<keyword evidence="2" id="KW-0812">Transmembrane</keyword>
<sequence>MGFPCLWSKEMEFLLLACLRRLMRIEQKISRSNGLAAGMYSGLTYGLKEARGAHDWKNSAVAGAITGAALALTSEDASHEQIVQCAITGAAISTAANLLTGIF</sequence>
<evidence type="ECO:0000313" key="6">
    <source>
        <dbReference type="Proteomes" id="UP000655225"/>
    </source>
</evidence>
<organism evidence="5 6">
    <name type="scientific">Tetracentron sinense</name>
    <name type="common">Spur-leaf</name>
    <dbReference type="NCBI Taxonomy" id="13715"/>
    <lineage>
        <taxon>Eukaryota</taxon>
        <taxon>Viridiplantae</taxon>
        <taxon>Streptophyta</taxon>
        <taxon>Embryophyta</taxon>
        <taxon>Tracheophyta</taxon>
        <taxon>Spermatophyta</taxon>
        <taxon>Magnoliopsida</taxon>
        <taxon>Trochodendrales</taxon>
        <taxon>Trochodendraceae</taxon>
        <taxon>Tetracentron</taxon>
    </lineage>
</organism>
<dbReference type="AlphaFoldDB" id="A0A835D7B5"/>
<dbReference type="OMA" id="TCKDASH"/>
<keyword evidence="3" id="KW-1133">Transmembrane helix</keyword>